<dbReference type="RefSeq" id="WP_115370334.1">
    <property type="nucleotide sequence ID" value="NZ_UGTW01000001.1"/>
</dbReference>
<protein>
    <submittedName>
        <fullName evidence="2">ATP-binding protein</fullName>
    </submittedName>
</protein>
<reference evidence="2 3" key="1">
    <citation type="submission" date="2018-06" db="EMBL/GenBank/DDBJ databases">
        <authorList>
            <consortium name="Pathogen Informatics"/>
            <person name="Doyle S."/>
        </authorList>
    </citation>
    <scope>NUCLEOTIDE SEQUENCE [LARGE SCALE GENOMIC DNA]</scope>
    <source>
        <strain evidence="2 3">NCTC10376</strain>
    </source>
</reference>
<sequence>MPKELHRIVLTGGPGSGKTTLINELKNRGYPCSLEAGRAIIQDQILIEGNALPWTDPEAFSQLMLSWELYSWHKATDIKTPYFYDRGLPDIAGYLLLCGLAIPKHLNNAIILFRYSTNVFIAPPWPEIYAQDKERKQTIKESEETYLAMLEVYKKYNYKLIELPKVAIDSRANFIINNI</sequence>
<dbReference type="InterPro" id="IPR027417">
    <property type="entry name" value="P-loop_NTPase"/>
</dbReference>
<keyword evidence="2" id="KW-0547">Nucleotide-binding</keyword>
<proteinExistence type="predicted"/>
<organism evidence="2 3">
    <name type="scientific">Proteus vulgaris</name>
    <dbReference type="NCBI Taxonomy" id="585"/>
    <lineage>
        <taxon>Bacteria</taxon>
        <taxon>Pseudomonadati</taxon>
        <taxon>Pseudomonadota</taxon>
        <taxon>Gammaproteobacteria</taxon>
        <taxon>Enterobacterales</taxon>
        <taxon>Morganellaceae</taxon>
        <taxon>Proteus</taxon>
    </lineage>
</organism>
<dbReference type="GO" id="GO:0005524">
    <property type="term" value="F:ATP binding"/>
    <property type="evidence" value="ECO:0007669"/>
    <property type="project" value="UniProtKB-KW"/>
</dbReference>
<dbReference type="AlphaFoldDB" id="A0A379F4H9"/>
<feature type="domain" description="NadR/Ttd14 AAA" evidence="1">
    <location>
        <begin position="7"/>
        <end position="171"/>
    </location>
</feature>
<dbReference type="EMBL" id="UGTW01000001">
    <property type="protein sequence ID" value="SUC14507.1"/>
    <property type="molecule type" value="Genomic_DNA"/>
</dbReference>
<dbReference type="Gene3D" id="3.40.50.300">
    <property type="entry name" value="P-loop containing nucleotide triphosphate hydrolases"/>
    <property type="match status" value="1"/>
</dbReference>
<accession>A0A379F4H9</accession>
<dbReference type="InterPro" id="IPR038727">
    <property type="entry name" value="NadR/Ttd14_AAA_dom"/>
</dbReference>
<dbReference type="Pfam" id="PF13521">
    <property type="entry name" value="AAA_28"/>
    <property type="match status" value="1"/>
</dbReference>
<keyword evidence="2" id="KW-0067">ATP-binding</keyword>
<evidence type="ECO:0000313" key="2">
    <source>
        <dbReference type="EMBL" id="SUC14507.1"/>
    </source>
</evidence>
<evidence type="ECO:0000259" key="1">
    <source>
        <dbReference type="Pfam" id="PF13521"/>
    </source>
</evidence>
<name>A0A379F4H9_PROVU</name>
<dbReference type="Proteomes" id="UP000254331">
    <property type="component" value="Unassembled WGS sequence"/>
</dbReference>
<dbReference type="SUPFAM" id="SSF52540">
    <property type="entry name" value="P-loop containing nucleoside triphosphate hydrolases"/>
    <property type="match status" value="1"/>
</dbReference>
<gene>
    <name evidence="2" type="ORF">NCTC10376_00312</name>
</gene>
<evidence type="ECO:0000313" key="3">
    <source>
        <dbReference type="Proteomes" id="UP000254331"/>
    </source>
</evidence>